<keyword evidence="1" id="KW-0614">Plasmid</keyword>
<evidence type="ECO:0000313" key="1">
    <source>
        <dbReference type="EMBL" id="UZF48003.1"/>
    </source>
</evidence>
<protein>
    <submittedName>
        <fullName evidence="1">Uncharacterized protein</fullName>
    </submittedName>
</protein>
<name>A0AA46X0U4_RHORH</name>
<geneLocation type="plasmid" evidence="1 2">
    <name>pGD02.2.1</name>
</geneLocation>
<sequence>MTEFLLPLTIEPPTEAWTRAMHADRHGCWITSLHEVFRCTRTASTEVTVERVTTEGGRSVVDEGRLFLRTFPKAIVRTDRRYGVVRIEPAAHPVRMLDDAGQLVPVEDAALAARILARRELPHVARSVDDTRWIAAEELIAEDPDGSRERIDLEIRACGTVQWLRSDPMTDPNNADIITVISLPIPDEP</sequence>
<organism evidence="1 2">
    <name type="scientific">Rhodococcus rhodochrous</name>
    <dbReference type="NCBI Taxonomy" id="1829"/>
    <lineage>
        <taxon>Bacteria</taxon>
        <taxon>Bacillati</taxon>
        <taxon>Actinomycetota</taxon>
        <taxon>Actinomycetes</taxon>
        <taxon>Mycobacteriales</taxon>
        <taxon>Nocardiaceae</taxon>
        <taxon>Rhodococcus</taxon>
    </lineage>
</organism>
<dbReference type="Proteomes" id="UP001162740">
    <property type="component" value="Plasmid pGD02.2.1"/>
</dbReference>
<dbReference type="AlphaFoldDB" id="A0AA46X0U4"/>
<reference evidence="1 2" key="1">
    <citation type="journal article" date="2021" name="Front. Microbiol.">
        <title>Bacterial Transformation of Aromatic Monomers in Softwood Black Liquor.</title>
        <authorList>
            <person name="Navas L.E."/>
            <person name="Dexter G."/>
            <person name="Liu J."/>
            <person name="Levy-Booth D."/>
            <person name="Cho M."/>
            <person name="Jang S.K."/>
            <person name="Mansfield S.D."/>
            <person name="Renneckar S."/>
            <person name="Mohn W.W."/>
            <person name="Eltis L.D."/>
        </authorList>
    </citation>
    <scope>NUCLEOTIDE SEQUENCE [LARGE SCALE GENOMIC DNA]</scope>
    <source>
        <strain evidence="1 2">GD02</strain>
    </source>
</reference>
<dbReference type="RefSeq" id="WP_229581406.1">
    <property type="nucleotide sequence ID" value="NZ_CP083975.1"/>
</dbReference>
<proteinExistence type="predicted"/>
<evidence type="ECO:0000313" key="2">
    <source>
        <dbReference type="Proteomes" id="UP001162740"/>
    </source>
</evidence>
<accession>A0AA46X0U4</accession>
<gene>
    <name evidence="1" type="ORF">KUM34_026725</name>
</gene>
<dbReference type="EMBL" id="CP083975">
    <property type="protein sequence ID" value="UZF48003.1"/>
    <property type="molecule type" value="Genomic_DNA"/>
</dbReference>